<dbReference type="SUPFAM" id="SSF56317">
    <property type="entry name" value="Carbon-nitrogen hydrolase"/>
    <property type="match status" value="1"/>
</dbReference>
<sequence length="265" mass="30179">MKIALAQMKMDTDIEKNFQKSLQLICEAAEKKADLICFPEIQFSPFFPQFPDCDVSEYVMTEDSSYVNGIRNACRENHIFASPNFYIEEKGHRYDMSLLIDDQGEIVGRQKMVHVAQCEMFYEQSYYTPSEEGFMVFDTKLGKIGIVVCFDRHYPESIRTEVLRGAELIIVPTANTKSEPSDVFQWEIKVQAFQNSVNVAMCNRVGVEGSMEFSGESLVAGFDGETIGMAGDQEELMLAEVNLSGATLKRHQRPYTSLRRTDLYE</sequence>
<dbReference type="Pfam" id="PF00795">
    <property type="entry name" value="CN_hydrolase"/>
    <property type="match status" value="1"/>
</dbReference>
<dbReference type="InterPro" id="IPR036526">
    <property type="entry name" value="C-N_Hydrolase_sf"/>
</dbReference>
<dbReference type="InterPro" id="IPR003010">
    <property type="entry name" value="C-N_Hydrolase"/>
</dbReference>
<feature type="domain" description="CN hydrolase" evidence="2">
    <location>
        <begin position="1"/>
        <end position="243"/>
    </location>
</feature>
<protein>
    <submittedName>
        <fullName evidence="3">N-carbamoylputrescine amidase</fullName>
    </submittedName>
</protein>
<name>A0A315Y4V1_RUMFL</name>
<organism evidence="3 4">
    <name type="scientific">Ruminococcus flavefaciens</name>
    <dbReference type="NCBI Taxonomy" id="1265"/>
    <lineage>
        <taxon>Bacteria</taxon>
        <taxon>Bacillati</taxon>
        <taxon>Bacillota</taxon>
        <taxon>Clostridia</taxon>
        <taxon>Eubacteriales</taxon>
        <taxon>Oscillospiraceae</taxon>
        <taxon>Ruminococcus</taxon>
    </lineage>
</organism>
<dbReference type="AlphaFoldDB" id="A0A315Y4V1"/>
<dbReference type="Proteomes" id="UP000245720">
    <property type="component" value="Unassembled WGS sequence"/>
</dbReference>
<dbReference type="PANTHER" id="PTHR43674:SF16">
    <property type="entry name" value="CARBON-NITROGEN FAMILY, PUTATIVE (AFU_ORTHOLOGUE AFUA_5G02350)-RELATED"/>
    <property type="match status" value="1"/>
</dbReference>
<dbReference type="GO" id="GO:0016811">
    <property type="term" value="F:hydrolase activity, acting on carbon-nitrogen (but not peptide) bonds, in linear amides"/>
    <property type="evidence" value="ECO:0007669"/>
    <property type="project" value="TreeGrafter"/>
</dbReference>
<dbReference type="InterPro" id="IPR050345">
    <property type="entry name" value="Aliph_Amidase/BUP"/>
</dbReference>
<evidence type="ECO:0000313" key="4">
    <source>
        <dbReference type="Proteomes" id="UP000245720"/>
    </source>
</evidence>
<evidence type="ECO:0000313" key="3">
    <source>
        <dbReference type="EMBL" id="PWJ14804.1"/>
    </source>
</evidence>
<comment type="caution">
    <text evidence="3">The sequence shown here is derived from an EMBL/GenBank/DDBJ whole genome shotgun (WGS) entry which is preliminary data.</text>
</comment>
<evidence type="ECO:0000259" key="2">
    <source>
        <dbReference type="PROSITE" id="PS50263"/>
    </source>
</evidence>
<dbReference type="OrthoDB" id="9811121at2"/>
<evidence type="ECO:0000256" key="1">
    <source>
        <dbReference type="ARBA" id="ARBA00022801"/>
    </source>
</evidence>
<dbReference type="RefSeq" id="WP_109725659.1">
    <property type="nucleotide sequence ID" value="NZ_QGDI01000002.1"/>
</dbReference>
<reference evidence="3 4" key="1">
    <citation type="submission" date="2018-05" db="EMBL/GenBank/DDBJ databases">
        <title>The Hungate 1000. A catalogue of reference genomes from the rumen microbiome.</title>
        <authorList>
            <person name="Kelly W."/>
        </authorList>
    </citation>
    <scope>NUCLEOTIDE SEQUENCE [LARGE SCALE GENOMIC DNA]</scope>
    <source>
        <strain evidence="3 4">SAb67</strain>
    </source>
</reference>
<dbReference type="PANTHER" id="PTHR43674">
    <property type="entry name" value="NITRILASE C965.09-RELATED"/>
    <property type="match status" value="1"/>
</dbReference>
<dbReference type="EMBL" id="QGDI01000002">
    <property type="protein sequence ID" value="PWJ14804.1"/>
    <property type="molecule type" value="Genomic_DNA"/>
</dbReference>
<dbReference type="PROSITE" id="PS50263">
    <property type="entry name" value="CN_HYDROLASE"/>
    <property type="match status" value="1"/>
</dbReference>
<dbReference type="Gene3D" id="3.60.110.10">
    <property type="entry name" value="Carbon-nitrogen hydrolase"/>
    <property type="match status" value="1"/>
</dbReference>
<gene>
    <name evidence="3" type="ORF">IE37_00790</name>
</gene>
<dbReference type="CDD" id="cd07197">
    <property type="entry name" value="nitrilase"/>
    <property type="match status" value="1"/>
</dbReference>
<accession>A0A315Y4V1</accession>
<proteinExistence type="predicted"/>
<keyword evidence="1" id="KW-0378">Hydrolase</keyword>